<dbReference type="InterPro" id="IPR050166">
    <property type="entry name" value="ABC_transporter_ATP-bind"/>
</dbReference>
<dbReference type="PROSITE" id="PS50893">
    <property type="entry name" value="ABC_TRANSPORTER_2"/>
    <property type="match status" value="1"/>
</dbReference>
<dbReference type="InterPro" id="IPR003439">
    <property type="entry name" value="ABC_transporter-like_ATP-bd"/>
</dbReference>
<proteinExistence type="predicted"/>
<reference evidence="6" key="1">
    <citation type="submission" date="2017-06" db="EMBL/GenBank/DDBJ databases">
        <authorList>
            <person name="Varghese N."/>
            <person name="Submissions S."/>
        </authorList>
    </citation>
    <scope>NUCLEOTIDE SEQUENCE [LARGE SCALE GENOMIC DNA]</scope>
    <source>
        <strain evidence="6">JAD2</strain>
    </source>
</reference>
<sequence>MGGTGPLVEVRNVSKIYGRPPRQVVAVERVSFEIRPGEFVALLGPSGCGKSTLLRMITGLAQPSEGEIRYRGQPLRGINPYATIVFQTFALYPWLTVLGNVELALKARGVPPAQRRERALQLIDMVGLDGFEHAYPRELSGGMRQKVGFARALAAEPELLCMDEPFSALDVLSAEALRGELMELWLSKRLPIQAILLVTHNIEEAVWMADRLILMDKDPGRVIAELEVRLPHPRRRKDAYFQAMVDRVYATIAGRTEEQVPGKRPGEPGRAYRMPEARINAVAGLTEKLLEEGGWADLYRLAEELRYELDDMLTIVEAAELLGFVKVAEGDITLTPLGEAFAEASILARKEIVAGRLLRLPIIRWIYETLHADDDGRVSADYFREQLQLDFTPEEAERQLDIAIHWGRYAELFAYDEDADELFLEEVPAPAMD</sequence>
<dbReference type="PANTHER" id="PTHR42788">
    <property type="entry name" value="TAURINE IMPORT ATP-BINDING PROTEIN-RELATED"/>
    <property type="match status" value="1"/>
</dbReference>
<dbReference type="OrthoDB" id="9784450at2"/>
<dbReference type="CDD" id="cd03293">
    <property type="entry name" value="ABC_NrtD_SsuB_transporters"/>
    <property type="match status" value="1"/>
</dbReference>
<organism evidence="5 6">
    <name type="scientific">Thermoflexus hugenholtzii JAD2</name>
    <dbReference type="NCBI Taxonomy" id="877466"/>
    <lineage>
        <taxon>Bacteria</taxon>
        <taxon>Bacillati</taxon>
        <taxon>Chloroflexota</taxon>
        <taxon>Thermoflexia</taxon>
        <taxon>Thermoflexales</taxon>
        <taxon>Thermoflexaceae</taxon>
        <taxon>Thermoflexus</taxon>
    </lineage>
</organism>
<keyword evidence="3 5" id="KW-0067">ATP-binding</keyword>
<evidence type="ECO:0000256" key="3">
    <source>
        <dbReference type="ARBA" id="ARBA00022840"/>
    </source>
</evidence>
<gene>
    <name evidence="5" type="ORF">SAMN02746019_00002980</name>
</gene>
<dbReference type="PANTHER" id="PTHR42788:SF13">
    <property type="entry name" value="ALIPHATIC SULFONATES IMPORT ATP-BINDING PROTEIN SSUB"/>
    <property type="match status" value="1"/>
</dbReference>
<dbReference type="InterPro" id="IPR003593">
    <property type="entry name" value="AAA+_ATPase"/>
</dbReference>
<accession>A0A212QL12</accession>
<feature type="domain" description="ABC transporter" evidence="4">
    <location>
        <begin position="8"/>
        <end position="242"/>
    </location>
</feature>
<keyword evidence="2" id="KW-0547">Nucleotide-binding</keyword>
<evidence type="ECO:0000313" key="5">
    <source>
        <dbReference type="EMBL" id="SNB60080.1"/>
    </source>
</evidence>
<dbReference type="PROSITE" id="PS00211">
    <property type="entry name" value="ABC_TRANSPORTER_1"/>
    <property type="match status" value="1"/>
</dbReference>
<dbReference type="Gene3D" id="3.40.50.300">
    <property type="entry name" value="P-loop containing nucleotide triphosphate hydrolases"/>
    <property type="match status" value="1"/>
</dbReference>
<evidence type="ECO:0000313" key="6">
    <source>
        <dbReference type="Proteomes" id="UP000197025"/>
    </source>
</evidence>
<keyword evidence="6" id="KW-1185">Reference proteome</keyword>
<dbReference type="InterPro" id="IPR027417">
    <property type="entry name" value="P-loop_NTPase"/>
</dbReference>
<dbReference type="FunCoup" id="A0A212QL12">
    <property type="interactions" value="215"/>
</dbReference>
<dbReference type="RefSeq" id="WP_088570307.1">
    <property type="nucleotide sequence ID" value="NZ_FYEK01000008.1"/>
</dbReference>
<evidence type="ECO:0000256" key="2">
    <source>
        <dbReference type="ARBA" id="ARBA00022741"/>
    </source>
</evidence>
<dbReference type="AlphaFoldDB" id="A0A212QL12"/>
<dbReference type="GO" id="GO:0016887">
    <property type="term" value="F:ATP hydrolysis activity"/>
    <property type="evidence" value="ECO:0007669"/>
    <property type="project" value="InterPro"/>
</dbReference>
<dbReference type="InterPro" id="IPR017871">
    <property type="entry name" value="ABC_transporter-like_CS"/>
</dbReference>
<dbReference type="InParanoid" id="A0A212QL12"/>
<keyword evidence="1" id="KW-0813">Transport</keyword>
<dbReference type="Proteomes" id="UP000197025">
    <property type="component" value="Unassembled WGS sequence"/>
</dbReference>
<evidence type="ECO:0000256" key="1">
    <source>
        <dbReference type="ARBA" id="ARBA00022448"/>
    </source>
</evidence>
<dbReference type="SUPFAM" id="SSF52540">
    <property type="entry name" value="P-loop containing nucleoside triphosphate hydrolases"/>
    <property type="match status" value="1"/>
</dbReference>
<evidence type="ECO:0000259" key="4">
    <source>
        <dbReference type="PROSITE" id="PS50893"/>
    </source>
</evidence>
<dbReference type="Pfam" id="PF00005">
    <property type="entry name" value="ABC_tran"/>
    <property type="match status" value="1"/>
</dbReference>
<dbReference type="GO" id="GO:0005524">
    <property type="term" value="F:ATP binding"/>
    <property type="evidence" value="ECO:0007669"/>
    <property type="project" value="UniProtKB-KW"/>
</dbReference>
<dbReference type="InterPro" id="IPR018632">
    <property type="entry name" value="AAA-associated_dom_C"/>
</dbReference>
<name>A0A212QL12_9CHLR</name>
<dbReference type="Pfam" id="PF09821">
    <property type="entry name" value="AAA_assoc_C"/>
    <property type="match status" value="1"/>
</dbReference>
<protein>
    <submittedName>
        <fullName evidence="5">NitT/TauT family transport system ATP-binding protein</fullName>
    </submittedName>
</protein>
<dbReference type="EMBL" id="FYEK01000008">
    <property type="protein sequence ID" value="SNB60080.1"/>
    <property type="molecule type" value="Genomic_DNA"/>
</dbReference>
<dbReference type="SMART" id="SM00382">
    <property type="entry name" value="AAA"/>
    <property type="match status" value="1"/>
</dbReference>